<dbReference type="EMBL" id="BQNB010019769">
    <property type="protein sequence ID" value="GJT88852.1"/>
    <property type="molecule type" value="Genomic_DNA"/>
</dbReference>
<name>A0ABQ5HNJ0_9ASTR</name>
<sequence length="770" mass="86755">MSSDTEAQQTKHDLELVPTRELTKSGNAMKNPLYMHQFWNYIYKHDDFYRFKIDKTKCFKLTLEVFKDILQICPRVQGRDFDPLPSEEDTVSFLRDLEAYQERRLVLTSFVSPEHKSFGRNKIGMHTSKDDYLINTLRFVSRKEASQKYKVVLPKCLTSPAMKESKAYKTYLGFATGVVPPKAARKFKKASPSKKDHVPIPEDEEPVKKGKRLKTTAKKSAYKPATGIAIREPAVETKSKRKEKEKVDVAHGKGIELLSDVALTEEAQIKEVRKKSLRDFHKIHPSGSGTVAEDPPSVAKITPPITSERTSDIPRVPDVTKDDLSESESESWGNDEDDSNKEHVSSDEGSEEKNESDKQALDSEQEEEFEDDDQEENKDDDDLELESNDETEGDEEIDDTTDQFDDDADARLEEHTETATGIVQGEGTDVEMTESQQGNENLETTQEQVVEDAHVTISTVTKKTEVPVTISSRSSDLASKFLNFSDILHTNAEIVSPLDVPVHHEVPRTQAPTLLSIPVLVIPESSPVFTNFLQSSHTFTPTPILATPTPPPTIETSNPLANLPDFSSVFRFLEVSNFAPPVIEKLFHETRDEVTLAKASSQPQSTYEVASTLTEFELKKILLDKIKISESYLTAPEHRECYDGLKKSYALDQDFFYSYDVYTLKRDRKDKDKDEDNYAGSDQELKRRKTSKDADPTTEPKKKDSTSSTSKGTKSQPRSSGKSVQSEEPVFEVADSDMPHDQEGNLGDNEDEPGKETVSRSDWFKKPTPV</sequence>
<proteinExistence type="predicted"/>
<gene>
    <name evidence="2" type="ORF">Tco_1070569</name>
</gene>
<feature type="region of interest" description="Disordered" evidence="1">
    <location>
        <begin position="280"/>
        <end position="402"/>
    </location>
</feature>
<feature type="region of interest" description="Disordered" evidence="1">
    <location>
        <begin position="417"/>
        <end position="445"/>
    </location>
</feature>
<feature type="compositionally biased region" description="Basic and acidic residues" evidence="1">
    <location>
        <begin position="340"/>
        <end position="361"/>
    </location>
</feature>
<feature type="compositionally biased region" description="Low complexity" evidence="1">
    <location>
        <begin position="706"/>
        <end position="715"/>
    </location>
</feature>
<dbReference type="Proteomes" id="UP001151760">
    <property type="component" value="Unassembled WGS sequence"/>
</dbReference>
<feature type="compositionally biased region" description="Polar residues" evidence="1">
    <location>
        <begin position="433"/>
        <end position="445"/>
    </location>
</feature>
<evidence type="ECO:0000256" key="1">
    <source>
        <dbReference type="SAM" id="MobiDB-lite"/>
    </source>
</evidence>
<evidence type="ECO:0000313" key="2">
    <source>
        <dbReference type="EMBL" id="GJT88852.1"/>
    </source>
</evidence>
<keyword evidence="3" id="KW-1185">Reference proteome</keyword>
<reference evidence="2" key="2">
    <citation type="submission" date="2022-01" db="EMBL/GenBank/DDBJ databases">
        <authorList>
            <person name="Yamashiro T."/>
            <person name="Shiraishi A."/>
            <person name="Satake H."/>
            <person name="Nakayama K."/>
        </authorList>
    </citation>
    <scope>NUCLEOTIDE SEQUENCE</scope>
</reference>
<feature type="compositionally biased region" description="Acidic residues" evidence="1">
    <location>
        <begin position="363"/>
        <end position="402"/>
    </location>
</feature>
<feature type="compositionally biased region" description="Basic and acidic residues" evidence="1">
    <location>
        <begin position="752"/>
        <end position="770"/>
    </location>
</feature>
<feature type="compositionally biased region" description="Basic residues" evidence="1">
    <location>
        <begin position="209"/>
        <end position="221"/>
    </location>
</feature>
<feature type="region of interest" description="Disordered" evidence="1">
    <location>
        <begin position="669"/>
        <end position="770"/>
    </location>
</feature>
<feature type="compositionally biased region" description="Basic and acidic residues" evidence="1">
    <location>
        <begin position="691"/>
        <end position="705"/>
    </location>
</feature>
<comment type="caution">
    <text evidence="2">The sequence shown here is derived from an EMBL/GenBank/DDBJ whole genome shotgun (WGS) entry which is preliminary data.</text>
</comment>
<feature type="compositionally biased region" description="Acidic residues" evidence="1">
    <location>
        <begin position="325"/>
        <end position="339"/>
    </location>
</feature>
<protein>
    <submittedName>
        <fullName evidence="2">Uncharacterized protein</fullName>
    </submittedName>
</protein>
<feature type="compositionally biased region" description="Polar residues" evidence="1">
    <location>
        <begin position="716"/>
        <end position="726"/>
    </location>
</feature>
<organism evidence="2 3">
    <name type="scientific">Tanacetum coccineum</name>
    <dbReference type="NCBI Taxonomy" id="301880"/>
    <lineage>
        <taxon>Eukaryota</taxon>
        <taxon>Viridiplantae</taxon>
        <taxon>Streptophyta</taxon>
        <taxon>Embryophyta</taxon>
        <taxon>Tracheophyta</taxon>
        <taxon>Spermatophyta</taxon>
        <taxon>Magnoliopsida</taxon>
        <taxon>eudicotyledons</taxon>
        <taxon>Gunneridae</taxon>
        <taxon>Pentapetalae</taxon>
        <taxon>asterids</taxon>
        <taxon>campanulids</taxon>
        <taxon>Asterales</taxon>
        <taxon>Asteraceae</taxon>
        <taxon>Asteroideae</taxon>
        <taxon>Anthemideae</taxon>
        <taxon>Anthemidinae</taxon>
        <taxon>Tanacetum</taxon>
    </lineage>
</organism>
<accession>A0ABQ5HNJ0</accession>
<feature type="region of interest" description="Disordered" evidence="1">
    <location>
        <begin position="185"/>
        <end position="222"/>
    </location>
</feature>
<reference evidence="2" key="1">
    <citation type="journal article" date="2022" name="Int. J. Mol. Sci.">
        <title>Draft Genome of Tanacetum Coccineum: Genomic Comparison of Closely Related Tanacetum-Family Plants.</title>
        <authorList>
            <person name="Yamashiro T."/>
            <person name="Shiraishi A."/>
            <person name="Nakayama K."/>
            <person name="Satake H."/>
        </authorList>
    </citation>
    <scope>NUCLEOTIDE SEQUENCE</scope>
</reference>
<evidence type="ECO:0000313" key="3">
    <source>
        <dbReference type="Proteomes" id="UP001151760"/>
    </source>
</evidence>